<sequence length="163" mass="17745">MTRISTPTSGQASGWGLLALRDDGPECDAPSKPLSPIGKANKSSRSPQGIPGSAKAQSRANSVDRDRKGKGKAMEVQEYLWEDVQENGWDCPQVDKYKYDREDEQEAVFPFAFRPPVAKPVEYAHPGPASTSKSFSFTYTQTGDDAHNTHASTSRISTVRPAA</sequence>
<gene>
    <name evidence="1" type="ORF">CCMSSC00406_0010370</name>
</gene>
<keyword evidence="2" id="KW-1185">Reference proteome</keyword>
<name>A0ACB7IJT9_PLECO</name>
<evidence type="ECO:0000313" key="1">
    <source>
        <dbReference type="EMBL" id="KAG9218477.1"/>
    </source>
</evidence>
<evidence type="ECO:0000313" key="2">
    <source>
        <dbReference type="Proteomes" id="UP000824881"/>
    </source>
</evidence>
<reference evidence="1 2" key="1">
    <citation type="journal article" date="2021" name="Appl. Environ. Microbiol.">
        <title>Genetic linkage and physical mapping for an oyster mushroom Pleurotus cornucopiae and QTL analysis for the trait cap color.</title>
        <authorList>
            <person name="Zhang Y."/>
            <person name="Gao W."/>
            <person name="Sonnenberg A."/>
            <person name="Chen Q."/>
            <person name="Zhang J."/>
            <person name="Huang C."/>
        </authorList>
    </citation>
    <scope>NUCLEOTIDE SEQUENCE [LARGE SCALE GENOMIC DNA]</scope>
    <source>
        <strain evidence="1">CCMSSC00406</strain>
    </source>
</reference>
<dbReference type="Proteomes" id="UP000824881">
    <property type="component" value="Unassembled WGS sequence"/>
</dbReference>
<proteinExistence type="predicted"/>
<organism evidence="1 2">
    <name type="scientific">Pleurotus cornucopiae</name>
    <name type="common">Cornucopia mushroom</name>
    <dbReference type="NCBI Taxonomy" id="5321"/>
    <lineage>
        <taxon>Eukaryota</taxon>
        <taxon>Fungi</taxon>
        <taxon>Dikarya</taxon>
        <taxon>Basidiomycota</taxon>
        <taxon>Agaricomycotina</taxon>
        <taxon>Agaricomycetes</taxon>
        <taxon>Agaricomycetidae</taxon>
        <taxon>Agaricales</taxon>
        <taxon>Pleurotineae</taxon>
        <taxon>Pleurotaceae</taxon>
        <taxon>Pleurotus</taxon>
    </lineage>
</organism>
<protein>
    <submittedName>
        <fullName evidence="1">Uncharacterized protein</fullName>
    </submittedName>
</protein>
<comment type="caution">
    <text evidence="1">The sequence shown here is derived from an EMBL/GenBank/DDBJ whole genome shotgun (WGS) entry which is preliminary data.</text>
</comment>
<accession>A0ACB7IJT9</accession>
<dbReference type="EMBL" id="WQMT02000009">
    <property type="protein sequence ID" value="KAG9218477.1"/>
    <property type="molecule type" value="Genomic_DNA"/>
</dbReference>